<evidence type="ECO:0000313" key="7">
    <source>
        <dbReference type="Proteomes" id="UP000277294"/>
    </source>
</evidence>
<evidence type="ECO:0000259" key="5">
    <source>
        <dbReference type="PROSITE" id="PS50931"/>
    </source>
</evidence>
<dbReference type="SUPFAM" id="SSF53850">
    <property type="entry name" value="Periplasmic binding protein-like II"/>
    <property type="match status" value="1"/>
</dbReference>
<dbReference type="Proteomes" id="UP000277294">
    <property type="component" value="Unassembled WGS sequence"/>
</dbReference>
<dbReference type="InterPro" id="IPR036390">
    <property type="entry name" value="WH_DNA-bd_sf"/>
</dbReference>
<dbReference type="Gene3D" id="3.40.190.10">
    <property type="entry name" value="Periplasmic binding protein-like II"/>
    <property type="match status" value="2"/>
</dbReference>
<comment type="similarity">
    <text evidence="1">Belongs to the LysR transcriptional regulatory family.</text>
</comment>
<dbReference type="PANTHER" id="PTHR30346:SF0">
    <property type="entry name" value="HCA OPERON TRANSCRIPTIONAL ACTIVATOR HCAR"/>
    <property type="match status" value="1"/>
</dbReference>
<dbReference type="SUPFAM" id="SSF46785">
    <property type="entry name" value="Winged helix' DNA-binding domain"/>
    <property type="match status" value="1"/>
</dbReference>
<evidence type="ECO:0000256" key="1">
    <source>
        <dbReference type="ARBA" id="ARBA00009437"/>
    </source>
</evidence>
<dbReference type="Pfam" id="PF00126">
    <property type="entry name" value="HTH_1"/>
    <property type="match status" value="1"/>
</dbReference>
<proteinExistence type="inferred from homology"/>
<evidence type="ECO:0000256" key="2">
    <source>
        <dbReference type="ARBA" id="ARBA00023015"/>
    </source>
</evidence>
<evidence type="ECO:0000256" key="4">
    <source>
        <dbReference type="ARBA" id="ARBA00023163"/>
    </source>
</evidence>
<dbReference type="GO" id="GO:0003700">
    <property type="term" value="F:DNA-binding transcription factor activity"/>
    <property type="evidence" value="ECO:0007669"/>
    <property type="project" value="InterPro"/>
</dbReference>
<keyword evidence="4" id="KW-0804">Transcription</keyword>
<dbReference type="GO" id="GO:0032993">
    <property type="term" value="C:protein-DNA complex"/>
    <property type="evidence" value="ECO:0007669"/>
    <property type="project" value="TreeGrafter"/>
</dbReference>
<gene>
    <name evidence="6" type="primary">hcaR_1</name>
    <name evidence="6" type="ORF">PIGHUM_00518</name>
</gene>
<evidence type="ECO:0000313" key="6">
    <source>
        <dbReference type="EMBL" id="VCU68467.1"/>
    </source>
</evidence>
<name>A0A3P4AWQ1_9BURK</name>
<dbReference type="InterPro" id="IPR036388">
    <property type="entry name" value="WH-like_DNA-bd_sf"/>
</dbReference>
<feature type="domain" description="HTH lysR-type" evidence="5">
    <location>
        <begin position="1"/>
        <end position="56"/>
    </location>
</feature>
<keyword evidence="2" id="KW-0805">Transcription regulation</keyword>
<evidence type="ECO:0000256" key="3">
    <source>
        <dbReference type="ARBA" id="ARBA00023125"/>
    </source>
</evidence>
<dbReference type="AlphaFoldDB" id="A0A3P4AWQ1"/>
<dbReference type="InterPro" id="IPR005119">
    <property type="entry name" value="LysR_subst-bd"/>
</dbReference>
<keyword evidence="3" id="KW-0238">DNA-binding</keyword>
<dbReference type="PROSITE" id="PS50931">
    <property type="entry name" value="HTH_LYSR"/>
    <property type="match status" value="1"/>
</dbReference>
<dbReference type="InterPro" id="IPR000847">
    <property type="entry name" value="LysR_HTH_N"/>
</dbReference>
<dbReference type="Pfam" id="PF03466">
    <property type="entry name" value="LysR_substrate"/>
    <property type="match status" value="1"/>
</dbReference>
<keyword evidence="7" id="KW-1185">Reference proteome</keyword>
<organism evidence="6 7">
    <name type="scientific">Pigmentiphaga humi</name>
    <dbReference type="NCBI Taxonomy" id="2478468"/>
    <lineage>
        <taxon>Bacteria</taxon>
        <taxon>Pseudomonadati</taxon>
        <taxon>Pseudomonadota</taxon>
        <taxon>Betaproteobacteria</taxon>
        <taxon>Burkholderiales</taxon>
        <taxon>Alcaligenaceae</taxon>
        <taxon>Pigmentiphaga</taxon>
    </lineage>
</organism>
<dbReference type="RefSeq" id="WP_148087253.1">
    <property type="nucleotide sequence ID" value="NZ_UWPJ01000005.1"/>
</dbReference>
<dbReference type="PANTHER" id="PTHR30346">
    <property type="entry name" value="TRANSCRIPTIONAL DUAL REGULATOR HCAR-RELATED"/>
    <property type="match status" value="1"/>
</dbReference>
<protein>
    <submittedName>
        <fullName evidence="6">Hca operon transcriptional activator</fullName>
    </submittedName>
</protein>
<sequence>MRLLHTFSVVAEELHFGRAAERLHMTQPPLSQQIRQLEQIVGAELFHRTTRSVSLTPAGRILQDRAGKILRDAEAAVEAVRRASSGSAGSVALGFTASSIYRVLPRLVSAFRRQYPEVELRLEEMRPEPMLDALHADKLDVALLRPPEKCLADPRLAHSLIAREQLVVALPAAHALARLDRISVADLDGLHIIGFSPEQAPYSHGLCQRIFNMAQVVPHIVQESILPTMLALVEAGVGAALVPASAQATWSGALHYRPLAGAGENYTALYAVRKQDMRNPAAEKFIAMAGTPEITPHEP</sequence>
<dbReference type="EMBL" id="UWPJ01000005">
    <property type="protein sequence ID" value="VCU68467.1"/>
    <property type="molecule type" value="Genomic_DNA"/>
</dbReference>
<dbReference type="CDD" id="cd08414">
    <property type="entry name" value="PBP2_LTTR_aromatics_like"/>
    <property type="match status" value="1"/>
</dbReference>
<dbReference type="FunFam" id="1.10.10.10:FF:000001">
    <property type="entry name" value="LysR family transcriptional regulator"/>
    <property type="match status" value="1"/>
</dbReference>
<dbReference type="GO" id="GO:0003677">
    <property type="term" value="F:DNA binding"/>
    <property type="evidence" value="ECO:0007669"/>
    <property type="project" value="UniProtKB-KW"/>
</dbReference>
<dbReference type="PRINTS" id="PR00039">
    <property type="entry name" value="HTHLYSR"/>
</dbReference>
<dbReference type="Gene3D" id="1.10.10.10">
    <property type="entry name" value="Winged helix-like DNA-binding domain superfamily/Winged helix DNA-binding domain"/>
    <property type="match status" value="1"/>
</dbReference>
<reference evidence="6 7" key="1">
    <citation type="submission" date="2018-10" db="EMBL/GenBank/DDBJ databases">
        <authorList>
            <person name="Criscuolo A."/>
        </authorList>
    </citation>
    <scope>NUCLEOTIDE SEQUENCE [LARGE SCALE GENOMIC DNA]</scope>
    <source>
        <strain evidence="6">DnA1</strain>
    </source>
</reference>
<accession>A0A3P4AWQ1</accession>